<dbReference type="GO" id="GO:0003677">
    <property type="term" value="F:DNA binding"/>
    <property type="evidence" value="ECO:0007669"/>
    <property type="project" value="InterPro"/>
</dbReference>
<comment type="caution">
    <text evidence="2">The sequence shown here is derived from an EMBL/GenBank/DDBJ whole genome shotgun (WGS) entry which is preliminary data.</text>
</comment>
<dbReference type="Proteomes" id="UP000824220">
    <property type="component" value="Unassembled WGS sequence"/>
</dbReference>
<dbReference type="SMART" id="SM00857">
    <property type="entry name" value="Resolvase"/>
    <property type="match status" value="1"/>
</dbReference>
<dbReference type="SUPFAM" id="SSF53041">
    <property type="entry name" value="Resolvase-like"/>
    <property type="match status" value="1"/>
</dbReference>
<proteinExistence type="predicted"/>
<dbReference type="PROSITE" id="PS51736">
    <property type="entry name" value="RECOMBINASES_3"/>
    <property type="match status" value="1"/>
</dbReference>
<dbReference type="InterPro" id="IPR050639">
    <property type="entry name" value="SSR_resolvase"/>
</dbReference>
<sequence length="96" mass="11165">MTTIAAYVRISQDSTGERWGVETQRRKISELSSARDWRIVEWYEDNDVSATKPRGPKSDWVRMLRDAEAGRFEMVVAVDVDRLLRSTRDMNTLIDT</sequence>
<reference evidence="2" key="1">
    <citation type="journal article" date="2021" name="PeerJ">
        <title>Extensive microbial diversity within the chicken gut microbiome revealed by metagenomics and culture.</title>
        <authorList>
            <person name="Gilroy R."/>
            <person name="Ravi A."/>
            <person name="Getino M."/>
            <person name="Pursley I."/>
            <person name="Horton D.L."/>
            <person name="Alikhan N.F."/>
            <person name="Baker D."/>
            <person name="Gharbi K."/>
            <person name="Hall N."/>
            <person name="Watson M."/>
            <person name="Adriaenssens E.M."/>
            <person name="Foster-Nyarko E."/>
            <person name="Jarju S."/>
            <person name="Secka A."/>
            <person name="Antonio M."/>
            <person name="Oren A."/>
            <person name="Chaudhuri R.R."/>
            <person name="La Ragione R."/>
            <person name="Hildebrand F."/>
            <person name="Pallen M.J."/>
        </authorList>
    </citation>
    <scope>NUCLEOTIDE SEQUENCE</scope>
    <source>
        <strain evidence="2">ChiHjej8B7-3636</strain>
    </source>
</reference>
<gene>
    <name evidence="2" type="ORF">H9800_02090</name>
</gene>
<evidence type="ECO:0000313" key="2">
    <source>
        <dbReference type="EMBL" id="HJA03634.1"/>
    </source>
</evidence>
<dbReference type="GO" id="GO:0000150">
    <property type="term" value="F:DNA strand exchange activity"/>
    <property type="evidence" value="ECO:0007669"/>
    <property type="project" value="InterPro"/>
</dbReference>
<name>A0A9D2H4F9_9MICO</name>
<organism evidence="2 3">
    <name type="scientific">Candidatus Microbacterium stercoravium</name>
    <dbReference type="NCBI Taxonomy" id="2838697"/>
    <lineage>
        <taxon>Bacteria</taxon>
        <taxon>Bacillati</taxon>
        <taxon>Actinomycetota</taxon>
        <taxon>Actinomycetes</taxon>
        <taxon>Micrococcales</taxon>
        <taxon>Microbacteriaceae</taxon>
        <taxon>Microbacterium</taxon>
    </lineage>
</organism>
<evidence type="ECO:0000313" key="3">
    <source>
        <dbReference type="Proteomes" id="UP000824220"/>
    </source>
</evidence>
<protein>
    <submittedName>
        <fullName evidence="2">Recombinase family protein</fullName>
    </submittedName>
</protein>
<dbReference type="InterPro" id="IPR006119">
    <property type="entry name" value="Resolv_N"/>
</dbReference>
<dbReference type="PANTHER" id="PTHR30461:SF23">
    <property type="entry name" value="DNA RECOMBINASE-RELATED"/>
    <property type="match status" value="1"/>
</dbReference>
<dbReference type="AlphaFoldDB" id="A0A9D2H4F9"/>
<dbReference type="Gene3D" id="3.40.50.1390">
    <property type="entry name" value="Resolvase, N-terminal catalytic domain"/>
    <property type="match status" value="1"/>
</dbReference>
<evidence type="ECO:0000259" key="1">
    <source>
        <dbReference type="PROSITE" id="PS51736"/>
    </source>
</evidence>
<dbReference type="Pfam" id="PF00239">
    <property type="entry name" value="Resolvase"/>
    <property type="match status" value="1"/>
</dbReference>
<dbReference type="PANTHER" id="PTHR30461">
    <property type="entry name" value="DNA-INVERTASE FROM LAMBDOID PROPHAGE"/>
    <property type="match status" value="1"/>
</dbReference>
<dbReference type="EMBL" id="DXAM01000029">
    <property type="protein sequence ID" value="HJA03634.1"/>
    <property type="molecule type" value="Genomic_DNA"/>
</dbReference>
<feature type="non-terminal residue" evidence="2">
    <location>
        <position position="96"/>
    </location>
</feature>
<reference evidence="2" key="2">
    <citation type="submission" date="2021-04" db="EMBL/GenBank/DDBJ databases">
        <authorList>
            <person name="Gilroy R."/>
        </authorList>
    </citation>
    <scope>NUCLEOTIDE SEQUENCE</scope>
    <source>
        <strain evidence="2">ChiHjej8B7-3636</strain>
    </source>
</reference>
<accession>A0A9D2H4F9</accession>
<feature type="domain" description="Resolvase/invertase-type recombinase catalytic" evidence="1">
    <location>
        <begin position="3"/>
        <end position="96"/>
    </location>
</feature>
<dbReference type="CDD" id="cd00338">
    <property type="entry name" value="Ser_Recombinase"/>
    <property type="match status" value="1"/>
</dbReference>
<dbReference type="InterPro" id="IPR036162">
    <property type="entry name" value="Resolvase-like_N_sf"/>
</dbReference>